<feature type="transmembrane region" description="Helical" evidence="1">
    <location>
        <begin position="106"/>
        <end position="124"/>
    </location>
</feature>
<keyword evidence="1" id="KW-1133">Transmembrane helix</keyword>
<evidence type="ECO:0000256" key="1">
    <source>
        <dbReference type="SAM" id="Phobius"/>
    </source>
</evidence>
<reference evidence="4 5" key="1">
    <citation type="submission" date="2022-08" db="EMBL/GenBank/DDBJ databases">
        <authorList>
            <person name="Li F."/>
        </authorList>
    </citation>
    <scope>NUCLEOTIDE SEQUENCE [LARGE SCALE GENOMIC DNA]</scope>
    <source>
        <strain evidence="4 5">10F1B-8-1</strain>
    </source>
</reference>
<dbReference type="Proteomes" id="UP001205337">
    <property type="component" value="Unassembled WGS sequence"/>
</dbReference>
<gene>
    <name evidence="4" type="ORF">NUH29_00390</name>
</gene>
<feature type="domain" description="DUF4333" evidence="3">
    <location>
        <begin position="195"/>
        <end position="250"/>
    </location>
</feature>
<dbReference type="EMBL" id="JANTHX010000002">
    <property type="protein sequence ID" value="MCS0498009.1"/>
    <property type="molecule type" value="Genomic_DNA"/>
</dbReference>
<feature type="transmembrane region" description="Helical" evidence="1">
    <location>
        <begin position="78"/>
        <end position="100"/>
    </location>
</feature>
<evidence type="ECO:0000313" key="5">
    <source>
        <dbReference type="Proteomes" id="UP001205337"/>
    </source>
</evidence>
<name>A0ABT1ZBE8_9MICO</name>
<protein>
    <submittedName>
        <fullName evidence="4">DUF2510 domain-containing protein</fullName>
    </submittedName>
</protein>
<dbReference type="RefSeq" id="WP_258796886.1">
    <property type="nucleotide sequence ID" value="NZ_JANTHX010000002.1"/>
</dbReference>
<dbReference type="Pfam" id="PF14230">
    <property type="entry name" value="DUF4333"/>
    <property type="match status" value="1"/>
</dbReference>
<dbReference type="InterPro" id="IPR018929">
    <property type="entry name" value="DUF2510"/>
</dbReference>
<feature type="transmembrane region" description="Helical" evidence="1">
    <location>
        <begin position="158"/>
        <end position="181"/>
    </location>
</feature>
<feature type="domain" description="DUF2510" evidence="2">
    <location>
        <begin position="11"/>
        <end position="39"/>
    </location>
</feature>
<evidence type="ECO:0000259" key="3">
    <source>
        <dbReference type="Pfam" id="PF14230"/>
    </source>
</evidence>
<accession>A0ABT1ZBE8</accession>
<keyword evidence="1" id="KW-0812">Transmembrane</keyword>
<evidence type="ECO:0000259" key="2">
    <source>
        <dbReference type="Pfam" id="PF10708"/>
    </source>
</evidence>
<comment type="caution">
    <text evidence="4">The sequence shown here is derived from an EMBL/GenBank/DDBJ whole genome shotgun (WGS) entry which is preliminary data.</text>
</comment>
<sequence>MTDQAIRVVPAGWYENPADPTQVRWWNGIAWTDHVQAKPDLEAAALAESAELDEQFADATASLRPRGRVASTSTMSSWLLAFSPILFIAAVAASIYAQLYYVQSPITWLIMLVPYALGVMWGIFDIRKLTRWGHTPPAVFWAFLTPLGYLIARKMTVAGWGQLGTFVGILLAAGAAHLALWTTGAAEPLEFAITIQTEIRDDLVGSGVATAVACPPVADTTTVGAIYTCDATLTDGTHRNVWVSIDSENGDYSYTLAVH</sequence>
<keyword evidence="1" id="KW-0472">Membrane</keyword>
<keyword evidence="5" id="KW-1185">Reference proteome</keyword>
<evidence type="ECO:0000313" key="4">
    <source>
        <dbReference type="EMBL" id="MCS0498009.1"/>
    </source>
</evidence>
<dbReference type="InterPro" id="IPR025637">
    <property type="entry name" value="DUF4333"/>
</dbReference>
<organism evidence="4 5">
    <name type="scientific">Protaetiibacter mangrovi</name>
    <dbReference type="NCBI Taxonomy" id="2970926"/>
    <lineage>
        <taxon>Bacteria</taxon>
        <taxon>Bacillati</taxon>
        <taxon>Actinomycetota</taxon>
        <taxon>Actinomycetes</taxon>
        <taxon>Micrococcales</taxon>
        <taxon>Microbacteriaceae</taxon>
        <taxon>Protaetiibacter</taxon>
    </lineage>
</organism>
<dbReference type="Pfam" id="PF10708">
    <property type="entry name" value="DUF2510"/>
    <property type="match status" value="1"/>
</dbReference>
<proteinExistence type="predicted"/>